<evidence type="ECO:0000256" key="8">
    <source>
        <dbReference type="ARBA" id="ARBA00055682"/>
    </source>
</evidence>
<dbReference type="SUPFAM" id="SSF52540">
    <property type="entry name" value="P-loop containing nucleoside triphosphate hydrolases"/>
    <property type="match status" value="1"/>
</dbReference>
<keyword evidence="3 9" id="KW-0547">Nucleotide-binding</keyword>
<dbReference type="HOGENOM" id="CLU_037460_1_1_1"/>
<evidence type="ECO:0000256" key="4">
    <source>
        <dbReference type="ARBA" id="ARBA00022801"/>
    </source>
</evidence>
<dbReference type="AlphaFoldDB" id="B4JHL6"/>
<name>B4JHL6_DROGR</name>
<dbReference type="GO" id="GO:0005525">
    <property type="term" value="F:GTP binding"/>
    <property type="evidence" value="ECO:0007669"/>
    <property type="project" value="UniProtKB-KW"/>
</dbReference>
<dbReference type="GO" id="GO:0003924">
    <property type="term" value="F:GTPase activity"/>
    <property type="evidence" value="ECO:0007669"/>
    <property type="project" value="InterPro"/>
</dbReference>
<evidence type="ECO:0000313" key="10">
    <source>
        <dbReference type="EMBL" id="EDV93855.1"/>
    </source>
</evidence>
<dbReference type="PhylomeDB" id="B4JHL6"/>
<dbReference type="GO" id="GO:0005737">
    <property type="term" value="C:cytoplasm"/>
    <property type="evidence" value="ECO:0007669"/>
    <property type="project" value="UniProtKB-SubCell"/>
</dbReference>
<gene>
    <name evidence="10" type="primary">Dgri\GH19561</name>
    <name evidence="10" type="ORF">Dgri_GH19561</name>
</gene>
<dbReference type="InParanoid" id="B4JHL6"/>
<comment type="subunit">
    <text evidence="9">Binds to RNA polymerase II.</text>
</comment>
<evidence type="ECO:0000256" key="3">
    <source>
        <dbReference type="ARBA" id="ARBA00022741"/>
    </source>
</evidence>
<dbReference type="Pfam" id="PF03029">
    <property type="entry name" value="ATP_bind_1"/>
    <property type="match status" value="1"/>
</dbReference>
<keyword evidence="5" id="KW-0175">Coiled coil</keyword>
<dbReference type="Gene3D" id="3.40.50.300">
    <property type="entry name" value="P-loop containing nucleotide triphosphate hydrolases"/>
    <property type="match status" value="1"/>
</dbReference>
<sequence>MSGKAASSIDDINLDALVLEEGIRDAPVCIIVLGMAGSGKTTFTRSLIEHAQAKFNPYVVNLDPACREVPYAAHIDIRDTVNYKEVMKQYQLGPNGGIVTALNMFTTKMPKFVELVRRAGERGHKWCIIDTPGQIEVFNWSASGSIITEGLATMFPTIVVYVMDVVRSACPTTFMSNMLYACSILYKTRLPFLVALNKIDIKDCSFVQEWMTDFEVFQDALEEEHSYVNNLTRTMSLTLDTFYEHLITCGVSAKTGVGYGPLMSRILDCVAEYEQDYKPVYEKMRLQRLAEQQVKSQPAAHIDAAGTAVPMGLDLNDPPSNTDNSIFLMAPTIVPQQMDADEEIESDAKSKAEEQNFQSFVQDHLNAQQIKRDRLERNQQQQESK</sequence>
<dbReference type="EC" id="3.6.5.-" evidence="9"/>
<evidence type="ECO:0000256" key="1">
    <source>
        <dbReference type="ARBA" id="ARBA00005290"/>
    </source>
</evidence>
<comment type="function">
    <text evidence="8 9">Small GTPase required for proper nuclear import of RNA polymerase II (RNAPII). May act at an RNAP assembly step prior to nuclear import.</text>
</comment>
<dbReference type="SMR" id="B4JHL6"/>
<dbReference type="OMA" id="HEVCLEW"/>
<dbReference type="STRING" id="7222.B4JHL6"/>
<keyword evidence="6 9" id="KW-0342">GTP-binding</keyword>
<evidence type="ECO:0000256" key="5">
    <source>
        <dbReference type="ARBA" id="ARBA00023054"/>
    </source>
</evidence>
<evidence type="ECO:0000256" key="6">
    <source>
        <dbReference type="ARBA" id="ARBA00023134"/>
    </source>
</evidence>
<keyword evidence="7" id="KW-0539">Nucleus</keyword>
<keyword evidence="2 9" id="KW-0963">Cytoplasm</keyword>
<evidence type="ECO:0000313" key="11">
    <source>
        <dbReference type="Proteomes" id="UP000001070"/>
    </source>
</evidence>
<accession>B4JHL6</accession>
<dbReference type="InterPro" id="IPR004130">
    <property type="entry name" value="Gpn"/>
</dbReference>
<dbReference type="eggNOG" id="KOG1532">
    <property type="taxonomic scope" value="Eukaryota"/>
</dbReference>
<dbReference type="GO" id="GO:0005634">
    <property type="term" value="C:nucleus"/>
    <property type="evidence" value="ECO:0007669"/>
    <property type="project" value="UniProtKB-SubCell"/>
</dbReference>
<comment type="similarity">
    <text evidence="1 9">Belongs to the GPN-loop GTPase family.</text>
</comment>
<dbReference type="KEGG" id="dgr:6563720"/>
<organism evidence="11">
    <name type="scientific">Drosophila grimshawi</name>
    <name type="common">Hawaiian fruit fly</name>
    <name type="synonym">Idiomyia grimshawi</name>
    <dbReference type="NCBI Taxonomy" id="7222"/>
    <lineage>
        <taxon>Eukaryota</taxon>
        <taxon>Metazoa</taxon>
        <taxon>Ecdysozoa</taxon>
        <taxon>Arthropoda</taxon>
        <taxon>Hexapoda</taxon>
        <taxon>Insecta</taxon>
        <taxon>Pterygota</taxon>
        <taxon>Neoptera</taxon>
        <taxon>Endopterygota</taxon>
        <taxon>Diptera</taxon>
        <taxon>Brachycera</taxon>
        <taxon>Muscomorpha</taxon>
        <taxon>Ephydroidea</taxon>
        <taxon>Drosophilidae</taxon>
        <taxon>Drosophila</taxon>
        <taxon>Hawaiian Drosophila</taxon>
    </lineage>
</organism>
<dbReference type="CDD" id="cd17870">
    <property type="entry name" value="GPN1"/>
    <property type="match status" value="1"/>
</dbReference>
<dbReference type="PANTHER" id="PTHR21231">
    <property type="entry name" value="XPA-BINDING PROTEIN 1-RELATED"/>
    <property type="match status" value="1"/>
</dbReference>
<reference evidence="10 11" key="1">
    <citation type="journal article" date="2007" name="Nature">
        <title>Evolution of genes and genomes on the Drosophila phylogeny.</title>
        <authorList>
            <consortium name="Drosophila 12 Genomes Consortium"/>
            <person name="Clark A.G."/>
            <person name="Eisen M.B."/>
            <person name="Smith D.R."/>
            <person name="Bergman C.M."/>
            <person name="Oliver B."/>
            <person name="Markow T.A."/>
            <person name="Kaufman T.C."/>
            <person name="Kellis M."/>
            <person name="Gelbart W."/>
            <person name="Iyer V.N."/>
            <person name="Pollard D.A."/>
            <person name="Sackton T.B."/>
            <person name="Larracuente A.M."/>
            <person name="Singh N.D."/>
            <person name="Abad J.P."/>
            <person name="Abt D.N."/>
            <person name="Adryan B."/>
            <person name="Aguade M."/>
            <person name="Akashi H."/>
            <person name="Anderson W.W."/>
            <person name="Aquadro C.F."/>
            <person name="Ardell D.H."/>
            <person name="Arguello R."/>
            <person name="Artieri C.G."/>
            <person name="Barbash D.A."/>
            <person name="Barker D."/>
            <person name="Barsanti P."/>
            <person name="Batterham P."/>
            <person name="Batzoglou S."/>
            <person name="Begun D."/>
            <person name="Bhutkar A."/>
            <person name="Blanco E."/>
            <person name="Bosak S.A."/>
            <person name="Bradley R.K."/>
            <person name="Brand A.D."/>
            <person name="Brent M.R."/>
            <person name="Brooks A.N."/>
            <person name="Brown R.H."/>
            <person name="Butlin R.K."/>
            <person name="Caggese C."/>
            <person name="Calvi B.R."/>
            <person name="Bernardo de Carvalho A."/>
            <person name="Caspi A."/>
            <person name="Castrezana S."/>
            <person name="Celniker S.E."/>
            <person name="Chang J.L."/>
            <person name="Chapple C."/>
            <person name="Chatterji S."/>
            <person name="Chinwalla A."/>
            <person name="Civetta A."/>
            <person name="Clifton S.W."/>
            <person name="Comeron J.M."/>
            <person name="Costello J.C."/>
            <person name="Coyne J.A."/>
            <person name="Daub J."/>
            <person name="David R.G."/>
            <person name="Delcher A.L."/>
            <person name="Delehaunty K."/>
            <person name="Do C.B."/>
            <person name="Ebling H."/>
            <person name="Edwards K."/>
            <person name="Eickbush T."/>
            <person name="Evans J.D."/>
            <person name="Filipski A."/>
            <person name="Findeiss S."/>
            <person name="Freyhult E."/>
            <person name="Fulton L."/>
            <person name="Fulton R."/>
            <person name="Garcia A.C."/>
            <person name="Gardiner A."/>
            <person name="Garfield D.A."/>
            <person name="Garvin B.E."/>
            <person name="Gibson G."/>
            <person name="Gilbert D."/>
            <person name="Gnerre S."/>
            <person name="Godfrey J."/>
            <person name="Good R."/>
            <person name="Gotea V."/>
            <person name="Gravely B."/>
            <person name="Greenberg A.J."/>
            <person name="Griffiths-Jones S."/>
            <person name="Gross S."/>
            <person name="Guigo R."/>
            <person name="Gustafson E.A."/>
            <person name="Haerty W."/>
            <person name="Hahn M.W."/>
            <person name="Halligan D.L."/>
            <person name="Halpern A.L."/>
            <person name="Halter G.M."/>
            <person name="Han M.V."/>
            <person name="Heger A."/>
            <person name="Hillier L."/>
            <person name="Hinrichs A.S."/>
            <person name="Holmes I."/>
            <person name="Hoskins R.A."/>
            <person name="Hubisz M.J."/>
            <person name="Hultmark D."/>
            <person name="Huntley M.A."/>
            <person name="Jaffe D.B."/>
            <person name="Jagadeeshan S."/>
            <person name="Jeck W.R."/>
            <person name="Johnson J."/>
            <person name="Jones C.D."/>
            <person name="Jordan W.C."/>
            <person name="Karpen G.H."/>
            <person name="Kataoka E."/>
            <person name="Keightley P.D."/>
            <person name="Kheradpour P."/>
            <person name="Kirkness E.F."/>
            <person name="Koerich L.B."/>
            <person name="Kristiansen K."/>
            <person name="Kudrna D."/>
            <person name="Kulathinal R.J."/>
            <person name="Kumar S."/>
            <person name="Kwok R."/>
            <person name="Lander E."/>
            <person name="Langley C.H."/>
            <person name="Lapoint R."/>
            <person name="Lazzaro B.P."/>
            <person name="Lee S.J."/>
            <person name="Levesque L."/>
            <person name="Li R."/>
            <person name="Lin C.F."/>
            <person name="Lin M.F."/>
            <person name="Lindblad-Toh K."/>
            <person name="Llopart A."/>
            <person name="Long M."/>
            <person name="Low L."/>
            <person name="Lozovsky E."/>
            <person name="Lu J."/>
            <person name="Luo M."/>
            <person name="Machado C.A."/>
            <person name="Makalowski W."/>
            <person name="Marzo M."/>
            <person name="Matsuda M."/>
            <person name="Matzkin L."/>
            <person name="McAllister B."/>
            <person name="McBride C.S."/>
            <person name="McKernan B."/>
            <person name="McKernan K."/>
            <person name="Mendez-Lago M."/>
            <person name="Minx P."/>
            <person name="Mollenhauer M.U."/>
            <person name="Montooth K."/>
            <person name="Mount S.M."/>
            <person name="Mu X."/>
            <person name="Myers E."/>
            <person name="Negre B."/>
            <person name="Newfeld S."/>
            <person name="Nielsen R."/>
            <person name="Noor M.A."/>
            <person name="O'Grady P."/>
            <person name="Pachter L."/>
            <person name="Papaceit M."/>
            <person name="Parisi M.J."/>
            <person name="Parisi M."/>
            <person name="Parts L."/>
            <person name="Pedersen J.S."/>
            <person name="Pesole G."/>
            <person name="Phillippy A.M."/>
            <person name="Ponting C.P."/>
            <person name="Pop M."/>
            <person name="Porcelli D."/>
            <person name="Powell J.R."/>
            <person name="Prohaska S."/>
            <person name="Pruitt K."/>
            <person name="Puig M."/>
            <person name="Quesneville H."/>
            <person name="Ram K.R."/>
            <person name="Rand D."/>
            <person name="Rasmussen M.D."/>
            <person name="Reed L.K."/>
            <person name="Reenan R."/>
            <person name="Reily A."/>
            <person name="Remington K.A."/>
            <person name="Rieger T.T."/>
            <person name="Ritchie M.G."/>
            <person name="Robin C."/>
            <person name="Rogers Y.H."/>
            <person name="Rohde C."/>
            <person name="Rozas J."/>
            <person name="Rubenfield M.J."/>
            <person name="Ruiz A."/>
            <person name="Russo S."/>
            <person name="Salzberg S.L."/>
            <person name="Sanchez-Gracia A."/>
            <person name="Saranga D.J."/>
            <person name="Sato H."/>
            <person name="Schaeffer S.W."/>
            <person name="Schatz M.C."/>
            <person name="Schlenke T."/>
            <person name="Schwartz R."/>
            <person name="Segarra C."/>
            <person name="Singh R.S."/>
            <person name="Sirot L."/>
            <person name="Sirota M."/>
            <person name="Sisneros N.B."/>
            <person name="Smith C.D."/>
            <person name="Smith T.F."/>
            <person name="Spieth J."/>
            <person name="Stage D.E."/>
            <person name="Stark A."/>
            <person name="Stephan W."/>
            <person name="Strausberg R.L."/>
            <person name="Strempel S."/>
            <person name="Sturgill D."/>
            <person name="Sutton G."/>
            <person name="Sutton G.G."/>
            <person name="Tao W."/>
            <person name="Teichmann S."/>
            <person name="Tobari Y.N."/>
            <person name="Tomimura Y."/>
            <person name="Tsolas J.M."/>
            <person name="Valente V.L."/>
            <person name="Venter E."/>
            <person name="Venter J.C."/>
            <person name="Vicario S."/>
            <person name="Vieira F.G."/>
            <person name="Vilella A.J."/>
            <person name="Villasante A."/>
            <person name="Walenz B."/>
            <person name="Wang J."/>
            <person name="Wasserman M."/>
            <person name="Watts T."/>
            <person name="Wilson D."/>
            <person name="Wilson R.K."/>
            <person name="Wing R.A."/>
            <person name="Wolfner M.F."/>
            <person name="Wong A."/>
            <person name="Wong G.K."/>
            <person name="Wu C.I."/>
            <person name="Wu G."/>
            <person name="Yamamoto D."/>
            <person name="Yang H.P."/>
            <person name="Yang S.P."/>
            <person name="Yorke J.A."/>
            <person name="Yoshida K."/>
            <person name="Zdobnov E."/>
            <person name="Zhang P."/>
            <person name="Zhang Y."/>
            <person name="Zimin A.V."/>
            <person name="Baldwin J."/>
            <person name="Abdouelleil A."/>
            <person name="Abdulkadir J."/>
            <person name="Abebe A."/>
            <person name="Abera B."/>
            <person name="Abreu J."/>
            <person name="Acer S.C."/>
            <person name="Aftuck L."/>
            <person name="Alexander A."/>
            <person name="An P."/>
            <person name="Anderson E."/>
            <person name="Anderson S."/>
            <person name="Arachi H."/>
            <person name="Azer M."/>
            <person name="Bachantsang P."/>
            <person name="Barry A."/>
            <person name="Bayul T."/>
            <person name="Berlin A."/>
            <person name="Bessette D."/>
            <person name="Bloom T."/>
            <person name="Blye J."/>
            <person name="Boguslavskiy L."/>
            <person name="Bonnet C."/>
            <person name="Boukhgalter B."/>
            <person name="Bourzgui I."/>
            <person name="Brown A."/>
            <person name="Cahill P."/>
            <person name="Channer S."/>
            <person name="Cheshatsang Y."/>
            <person name="Chuda L."/>
            <person name="Citroen M."/>
            <person name="Collymore A."/>
            <person name="Cooke P."/>
            <person name="Costello M."/>
            <person name="D'Aco K."/>
            <person name="Daza R."/>
            <person name="De Haan G."/>
            <person name="DeGray S."/>
            <person name="DeMaso C."/>
            <person name="Dhargay N."/>
            <person name="Dooley K."/>
            <person name="Dooley E."/>
            <person name="Doricent M."/>
            <person name="Dorje P."/>
            <person name="Dorjee K."/>
            <person name="Dupes A."/>
            <person name="Elong R."/>
            <person name="Falk J."/>
            <person name="Farina A."/>
            <person name="Faro S."/>
            <person name="Ferguson D."/>
            <person name="Fisher S."/>
            <person name="Foley C.D."/>
            <person name="Franke A."/>
            <person name="Friedrich D."/>
            <person name="Gadbois L."/>
            <person name="Gearin G."/>
            <person name="Gearin C.R."/>
            <person name="Giannoukos G."/>
            <person name="Goode T."/>
            <person name="Graham J."/>
            <person name="Grandbois E."/>
            <person name="Grewal S."/>
            <person name="Gyaltsen K."/>
            <person name="Hafez N."/>
            <person name="Hagos B."/>
            <person name="Hall J."/>
            <person name="Henson C."/>
            <person name="Hollinger A."/>
            <person name="Honan T."/>
            <person name="Huard M.D."/>
            <person name="Hughes L."/>
            <person name="Hurhula B."/>
            <person name="Husby M.E."/>
            <person name="Kamat A."/>
            <person name="Kanga B."/>
            <person name="Kashin S."/>
            <person name="Khazanovich D."/>
            <person name="Kisner P."/>
            <person name="Lance K."/>
            <person name="Lara M."/>
            <person name="Lee W."/>
            <person name="Lennon N."/>
            <person name="Letendre F."/>
            <person name="LeVine R."/>
            <person name="Lipovsky A."/>
            <person name="Liu X."/>
            <person name="Liu J."/>
            <person name="Liu S."/>
            <person name="Lokyitsang T."/>
            <person name="Lokyitsang Y."/>
            <person name="Lubonja R."/>
            <person name="Lui A."/>
            <person name="MacDonald P."/>
            <person name="Magnisalis V."/>
            <person name="Maru K."/>
            <person name="Matthews C."/>
            <person name="McCusker W."/>
            <person name="McDonough S."/>
            <person name="Mehta T."/>
            <person name="Meldrim J."/>
            <person name="Meneus L."/>
            <person name="Mihai O."/>
            <person name="Mihalev A."/>
            <person name="Mihova T."/>
            <person name="Mittelman R."/>
            <person name="Mlenga V."/>
            <person name="Montmayeur A."/>
            <person name="Mulrain L."/>
            <person name="Navidi A."/>
            <person name="Naylor J."/>
            <person name="Negash T."/>
            <person name="Nguyen T."/>
            <person name="Nguyen N."/>
            <person name="Nicol R."/>
            <person name="Norbu C."/>
            <person name="Norbu N."/>
            <person name="Novod N."/>
            <person name="O'Neill B."/>
            <person name="Osman S."/>
            <person name="Markiewicz E."/>
            <person name="Oyono O.L."/>
            <person name="Patti C."/>
            <person name="Phunkhang P."/>
            <person name="Pierre F."/>
            <person name="Priest M."/>
            <person name="Raghuraman S."/>
            <person name="Rege F."/>
            <person name="Reyes R."/>
            <person name="Rise C."/>
            <person name="Rogov P."/>
            <person name="Ross K."/>
            <person name="Ryan E."/>
            <person name="Settipalli S."/>
            <person name="Shea T."/>
            <person name="Sherpa N."/>
            <person name="Shi L."/>
            <person name="Shih D."/>
            <person name="Sparrow T."/>
            <person name="Spaulding J."/>
            <person name="Stalker J."/>
            <person name="Stange-Thomann N."/>
            <person name="Stavropoulos S."/>
            <person name="Stone C."/>
            <person name="Strader C."/>
            <person name="Tesfaye S."/>
            <person name="Thomson T."/>
            <person name="Thoulutsang Y."/>
            <person name="Thoulutsang D."/>
            <person name="Topham K."/>
            <person name="Topping I."/>
            <person name="Tsamla T."/>
            <person name="Vassiliev H."/>
            <person name="Vo A."/>
            <person name="Wangchuk T."/>
            <person name="Wangdi T."/>
            <person name="Weiand M."/>
            <person name="Wilkinson J."/>
            <person name="Wilson A."/>
            <person name="Yadav S."/>
            <person name="Young G."/>
            <person name="Yu Q."/>
            <person name="Zembek L."/>
            <person name="Zhong D."/>
            <person name="Zimmer A."/>
            <person name="Zwirko Z."/>
            <person name="Jaffe D.B."/>
            <person name="Alvarez P."/>
            <person name="Brockman W."/>
            <person name="Butler J."/>
            <person name="Chin C."/>
            <person name="Gnerre S."/>
            <person name="Grabherr M."/>
            <person name="Kleber M."/>
            <person name="Mauceli E."/>
            <person name="MacCallum I."/>
        </authorList>
    </citation>
    <scope>NUCLEOTIDE SEQUENCE [LARGE SCALE GENOMIC DNA]</scope>
    <source>
        <strain evidence="11">Tucson 15287-2541.00</strain>
    </source>
</reference>
<keyword evidence="11" id="KW-1185">Reference proteome</keyword>
<dbReference type="FunFam" id="3.40.50.300:FF:000888">
    <property type="entry name" value="GPN-loop GTPase 1"/>
    <property type="match status" value="1"/>
</dbReference>
<dbReference type="PANTHER" id="PTHR21231:SF8">
    <property type="entry name" value="GPN-LOOP GTPASE 1"/>
    <property type="match status" value="1"/>
</dbReference>
<dbReference type="Proteomes" id="UP000001070">
    <property type="component" value="Unassembled WGS sequence"/>
</dbReference>
<comment type="subcellular location">
    <subcellularLocation>
        <location evidence="9">Cytoplasm</location>
    </subcellularLocation>
    <subcellularLocation>
        <location evidence="9">Nucleus</location>
    </subcellularLocation>
</comment>
<dbReference type="InterPro" id="IPR030230">
    <property type="entry name" value="Gpn1/Npa3/XAB1"/>
</dbReference>
<protein>
    <recommendedName>
        <fullName evidence="9">GPN-loop GTPase</fullName>
        <ecNumber evidence="9">3.6.5.-</ecNumber>
    </recommendedName>
</protein>
<keyword evidence="4 9" id="KW-0378">Hydrolase</keyword>
<dbReference type="OrthoDB" id="243313at2759"/>
<dbReference type="InterPro" id="IPR027417">
    <property type="entry name" value="P-loop_NTPase"/>
</dbReference>
<dbReference type="EMBL" id="CH916369">
    <property type="protein sequence ID" value="EDV93855.1"/>
    <property type="molecule type" value="Genomic_DNA"/>
</dbReference>
<evidence type="ECO:0000256" key="9">
    <source>
        <dbReference type="RuleBase" id="RU365059"/>
    </source>
</evidence>
<proteinExistence type="inferred from homology"/>
<evidence type="ECO:0000256" key="7">
    <source>
        <dbReference type="ARBA" id="ARBA00023242"/>
    </source>
</evidence>
<evidence type="ECO:0000256" key="2">
    <source>
        <dbReference type="ARBA" id="ARBA00022490"/>
    </source>
</evidence>
<dbReference type="FunCoup" id="B4JHL6">
    <property type="interactions" value="1725"/>
</dbReference>